<dbReference type="PROSITE" id="PS51386">
    <property type="entry name" value="RINT1_TIP20"/>
    <property type="match status" value="1"/>
</dbReference>
<dbReference type="Proteomes" id="UP001159427">
    <property type="component" value="Unassembled WGS sequence"/>
</dbReference>
<evidence type="ECO:0000313" key="1">
    <source>
        <dbReference type="EMBL" id="CAH3028152.1"/>
    </source>
</evidence>
<organism evidence="1 2">
    <name type="scientific">Porites evermanni</name>
    <dbReference type="NCBI Taxonomy" id="104178"/>
    <lineage>
        <taxon>Eukaryota</taxon>
        <taxon>Metazoa</taxon>
        <taxon>Cnidaria</taxon>
        <taxon>Anthozoa</taxon>
        <taxon>Hexacorallia</taxon>
        <taxon>Scleractinia</taxon>
        <taxon>Fungiina</taxon>
        <taxon>Poritidae</taxon>
        <taxon>Porites</taxon>
    </lineage>
</organism>
<gene>
    <name evidence="1" type="ORF">PEVE_00033270</name>
</gene>
<keyword evidence="2" id="KW-1185">Reference proteome</keyword>
<dbReference type="InterPro" id="IPR042044">
    <property type="entry name" value="EXOC6PINT-1/Sec15/Tip20_C_dom2"/>
</dbReference>
<sequence>MANETVEEEDFSKEVTVFLDKNVGVEKETTSKIYSLLQDALMKKKCLETELWQAECRTPEKIQDVLDKGCSAVKEIKSLHEQHQELTVKVDNHVQKLQPLVERLSGLITQIAEVERFRAYVSWIQKIKSVSFQLQQFVESGQLNWAVEQLTVLSELAKLLSDSRCCNLTKFVKEMHLHWQKILLNKLASEFDDVMKVLKWPFTSVSNAPPLSTTSDDYSRLENVFVLLLKLQEFNKTSSETAEDKSEILLPLDWLLKPFRKRFTFHFYGNKQTNNLEKPEWYFTQVLNWIKNHSDFLQHTIQPILERTEFGSIDAKTEFIAGLLKVVVQKLEHSIPQIIDDDILFSHFIDELLLFNKELGLAHNYHSTEHGCLHVLTTDSCLARWLELERNYAISNMESVLASSSAWTPKYKEVGDVDDTRTPECAESFMTLLTVITDRYRNLPGVSHQERFLEVQLFLLESFISRLSLEAEENSFAPAGLHYCSVLNASDYIKLILQEWSEQMLFLRLNQHHNLSMDSSKCAKTLNAAFKVEEKCEKEEEEGDSPVTGSVFDGVLQSLQDLKEQMIRVIVDHIVHGFRMLSKPYKKEKWHIFPHPKDVLLLTLSSSACEMLLFVKGRFQILREQLASSIFSVVWKQLAQALNKFIFEEIILQCHFNEGGAAQLQFDLTKNLFTLFLEYTQKPENFFKEVKEACILLNLLPGSAVLLRDLLKSSSDNAICEKEDVPPSRAALQDAGVYRLTPDEALKVLNLRVHLPNV</sequence>
<accession>A0ABN8MI34</accession>
<dbReference type="Gene3D" id="1.20.58.1420">
    <property type="entry name" value="Dsl1p vesicle tethering complex, Tip20p subunit, domain B"/>
    <property type="match status" value="1"/>
</dbReference>
<reference evidence="1 2" key="1">
    <citation type="submission" date="2022-05" db="EMBL/GenBank/DDBJ databases">
        <authorList>
            <consortium name="Genoscope - CEA"/>
            <person name="William W."/>
        </authorList>
    </citation>
    <scope>NUCLEOTIDE SEQUENCE [LARGE SCALE GENOMIC DNA]</scope>
</reference>
<dbReference type="Pfam" id="PF04437">
    <property type="entry name" value="RINT1_TIP1"/>
    <property type="match status" value="1"/>
</dbReference>
<protein>
    <recommendedName>
        <fullName evidence="3">RAD50-interacting protein 1</fullName>
    </recommendedName>
</protein>
<evidence type="ECO:0000313" key="2">
    <source>
        <dbReference type="Proteomes" id="UP001159427"/>
    </source>
</evidence>
<comment type="caution">
    <text evidence="1">The sequence shown here is derived from an EMBL/GenBank/DDBJ whole genome shotgun (WGS) entry which is preliminary data.</text>
</comment>
<dbReference type="Gene3D" id="1.20.58.670">
    <property type="entry name" value="Dsl1p vesicle tethering complex, Tip20p subunit, domain D"/>
    <property type="match status" value="1"/>
</dbReference>
<evidence type="ECO:0008006" key="3">
    <source>
        <dbReference type="Google" id="ProtNLM"/>
    </source>
</evidence>
<dbReference type="InterPro" id="IPR007528">
    <property type="entry name" value="RINT1_Tip20"/>
</dbReference>
<dbReference type="PANTHER" id="PTHR13520">
    <property type="entry name" value="RAD50-INTERACTING PROTEIN 1 RINT-1"/>
    <property type="match status" value="1"/>
</dbReference>
<dbReference type="EMBL" id="CALNXI010000493">
    <property type="protein sequence ID" value="CAH3028152.1"/>
    <property type="molecule type" value="Genomic_DNA"/>
</dbReference>
<name>A0ABN8MI34_9CNID</name>
<proteinExistence type="predicted"/>
<dbReference type="InterPro" id="IPR042042">
    <property type="entry name" value="Tip20p_domB"/>
</dbReference>
<dbReference type="PANTHER" id="PTHR13520:SF0">
    <property type="entry name" value="RAD50-INTERACTING PROTEIN 1"/>
    <property type="match status" value="1"/>
</dbReference>